<keyword evidence="1" id="KW-0456">Lyase</keyword>
<protein>
    <submittedName>
        <fullName evidence="1">PBS lyase HEAT domain-containing protein</fullName>
    </submittedName>
</protein>
<evidence type="ECO:0000313" key="1">
    <source>
        <dbReference type="EMBL" id="QKG25419.1"/>
    </source>
</evidence>
<dbReference type="Gene3D" id="1.25.10.10">
    <property type="entry name" value="Leucine-rich Repeat Variant"/>
    <property type="match status" value="1"/>
</dbReference>
<reference evidence="1 2" key="1">
    <citation type="submission" date="2020-05" db="EMBL/GenBank/DDBJ databases">
        <title>Actinomadura verrucosospora NRRL-B18236 (PFL_A860) Genome sequencing and assembly.</title>
        <authorList>
            <person name="Samborskyy M."/>
        </authorList>
    </citation>
    <scope>NUCLEOTIDE SEQUENCE [LARGE SCALE GENOMIC DNA]</scope>
    <source>
        <strain evidence="1 2">NRRL:B18236</strain>
    </source>
</reference>
<evidence type="ECO:0000313" key="2">
    <source>
        <dbReference type="Proteomes" id="UP000501240"/>
    </source>
</evidence>
<dbReference type="EMBL" id="CP053892">
    <property type="protein sequence ID" value="QKG25419.1"/>
    <property type="molecule type" value="Genomic_DNA"/>
</dbReference>
<dbReference type="RefSeq" id="WP_246342373.1">
    <property type="nucleotide sequence ID" value="NZ_CP053892.1"/>
</dbReference>
<sequence>MLHGLLDAETDPAVTANALVSAGLLDDRELIPRLREHLAGDEPLPRWAAAVALLRLGATDPPVTAELAAACVSPPEMPGPPVAFMDGDLRRYSAAAIAGMDEPPAEAAGAVLDGLSRTSDDASFPMAGLALTLAFGAPSTPLASYADLTPFQQRTIRVIAELPHDSWQWGNLLEILGDWGLPTERDKCRAYAGLA</sequence>
<gene>
    <name evidence="1" type="ORF">ACTIVE_7071</name>
</gene>
<keyword evidence="2" id="KW-1185">Reference proteome</keyword>
<organism evidence="1 2">
    <name type="scientific">Actinomadura verrucosospora</name>
    <dbReference type="NCBI Taxonomy" id="46165"/>
    <lineage>
        <taxon>Bacteria</taxon>
        <taxon>Bacillati</taxon>
        <taxon>Actinomycetota</taxon>
        <taxon>Actinomycetes</taxon>
        <taxon>Streptosporangiales</taxon>
        <taxon>Thermomonosporaceae</taxon>
        <taxon>Actinomadura</taxon>
    </lineage>
</organism>
<dbReference type="GO" id="GO:0016829">
    <property type="term" value="F:lyase activity"/>
    <property type="evidence" value="ECO:0007669"/>
    <property type="project" value="UniProtKB-KW"/>
</dbReference>
<name>A0A7D3VY94_ACTVE</name>
<accession>A0A7D3VY94</accession>
<proteinExistence type="predicted"/>
<dbReference type="SUPFAM" id="SSF48371">
    <property type="entry name" value="ARM repeat"/>
    <property type="match status" value="1"/>
</dbReference>
<dbReference type="InterPro" id="IPR011989">
    <property type="entry name" value="ARM-like"/>
</dbReference>
<dbReference type="AlphaFoldDB" id="A0A7D3VY94"/>
<dbReference type="InterPro" id="IPR016024">
    <property type="entry name" value="ARM-type_fold"/>
</dbReference>
<dbReference type="Proteomes" id="UP000501240">
    <property type="component" value="Chromosome"/>
</dbReference>